<dbReference type="Proteomes" id="UP000269721">
    <property type="component" value="Unassembled WGS sequence"/>
</dbReference>
<dbReference type="EMBL" id="KZ996947">
    <property type="protein sequence ID" value="RKO88093.1"/>
    <property type="molecule type" value="Genomic_DNA"/>
</dbReference>
<dbReference type="SUPFAM" id="SSF53474">
    <property type="entry name" value="alpha/beta-Hydrolases"/>
    <property type="match status" value="1"/>
</dbReference>
<feature type="domain" description="AB hydrolase-1" evidence="3">
    <location>
        <begin position="63"/>
        <end position="215"/>
    </location>
</feature>
<accession>A0A4P9W9D6</accession>
<dbReference type="Pfam" id="PF08386">
    <property type="entry name" value="Abhydrolase_4"/>
    <property type="match status" value="1"/>
</dbReference>
<gene>
    <name evidence="5" type="ORF">BDK51DRAFT_17143</name>
</gene>
<evidence type="ECO:0000256" key="1">
    <source>
        <dbReference type="ARBA" id="ARBA00010088"/>
    </source>
</evidence>
<comment type="similarity">
    <text evidence="1">Belongs to the peptidase S33 family.</text>
</comment>
<dbReference type="GO" id="GO:0016787">
    <property type="term" value="F:hydrolase activity"/>
    <property type="evidence" value="ECO:0007669"/>
    <property type="project" value="UniProtKB-KW"/>
</dbReference>
<proteinExistence type="inferred from homology"/>
<evidence type="ECO:0000256" key="2">
    <source>
        <dbReference type="ARBA" id="ARBA00022801"/>
    </source>
</evidence>
<organism evidence="5 6">
    <name type="scientific">Blyttiomyces helicus</name>
    <dbReference type="NCBI Taxonomy" id="388810"/>
    <lineage>
        <taxon>Eukaryota</taxon>
        <taxon>Fungi</taxon>
        <taxon>Fungi incertae sedis</taxon>
        <taxon>Chytridiomycota</taxon>
        <taxon>Chytridiomycota incertae sedis</taxon>
        <taxon>Chytridiomycetes</taxon>
        <taxon>Chytridiomycetes incertae sedis</taxon>
        <taxon>Blyttiomyces</taxon>
    </lineage>
</organism>
<dbReference type="AlphaFoldDB" id="A0A4P9W9D6"/>
<evidence type="ECO:0000259" key="3">
    <source>
        <dbReference type="Pfam" id="PF00561"/>
    </source>
</evidence>
<dbReference type="InterPro" id="IPR051601">
    <property type="entry name" value="Serine_prot/Carboxylest_S33"/>
</dbReference>
<reference evidence="6" key="1">
    <citation type="journal article" date="2018" name="Nat. Microbiol.">
        <title>Leveraging single-cell genomics to expand the fungal tree of life.</title>
        <authorList>
            <person name="Ahrendt S.R."/>
            <person name="Quandt C.A."/>
            <person name="Ciobanu D."/>
            <person name="Clum A."/>
            <person name="Salamov A."/>
            <person name="Andreopoulos B."/>
            <person name="Cheng J.F."/>
            <person name="Woyke T."/>
            <person name="Pelin A."/>
            <person name="Henrissat B."/>
            <person name="Reynolds N.K."/>
            <person name="Benny G.L."/>
            <person name="Smith M.E."/>
            <person name="James T.Y."/>
            <person name="Grigoriev I.V."/>
        </authorList>
    </citation>
    <scope>NUCLEOTIDE SEQUENCE [LARGE SCALE GENOMIC DNA]</scope>
</reference>
<dbReference type="Gene3D" id="3.40.50.1820">
    <property type="entry name" value="alpha/beta hydrolase"/>
    <property type="match status" value="1"/>
</dbReference>
<dbReference type="PANTHER" id="PTHR43248:SF25">
    <property type="entry name" value="AB HYDROLASE-1 DOMAIN-CONTAINING PROTEIN-RELATED"/>
    <property type="match status" value="1"/>
</dbReference>
<feature type="domain" description="Peptidase S33 tripeptidyl aminopeptidase-like C-terminal" evidence="4">
    <location>
        <begin position="388"/>
        <end position="485"/>
    </location>
</feature>
<keyword evidence="2 5" id="KW-0378">Hydrolase</keyword>
<dbReference type="Pfam" id="PF00561">
    <property type="entry name" value="Abhydrolase_1"/>
    <property type="match status" value="1"/>
</dbReference>
<dbReference type="PANTHER" id="PTHR43248">
    <property type="entry name" value="2-SUCCINYL-6-HYDROXY-2,4-CYCLOHEXADIENE-1-CARBOXYLATE SYNTHASE"/>
    <property type="match status" value="1"/>
</dbReference>
<evidence type="ECO:0000313" key="6">
    <source>
        <dbReference type="Proteomes" id="UP000269721"/>
    </source>
</evidence>
<evidence type="ECO:0000259" key="4">
    <source>
        <dbReference type="Pfam" id="PF08386"/>
    </source>
</evidence>
<name>A0A4P9W9D6_9FUNG</name>
<evidence type="ECO:0000313" key="5">
    <source>
        <dbReference type="EMBL" id="RKO88093.1"/>
    </source>
</evidence>
<sequence length="529" mass="56924">MPDIDPNPTVPTFPPTDRIKWKPCGRRLVCGMFGVPLNHSEPHGHHINLALIKYPAPGSQGSIFVNPGGPGGSGVDFVRSTGVSLSFFTGGNYDIIGVDPRGIGASNPISCFPSAAGHRGFDAGREVIPRDAVSEALYASRAQVRVDLCAQNAREILPFVSTAAFARDLDLLRQAVGSELLNFYGLSYGTFVGAVYSQMFPDKVGKMVLDGVMDPVRYSGDIFDFVRSFPVHMDTIVESMGTECQSAGPDRCAMATRGGRRPGSVYERIRSLIARLDASPLPVPSAQIPGVVTGADITTALAAATYSPDTWPVLLEALADLERGDGAKFRALTHPAPAVECPLTDSGSTETHLSVVCLDSRRNDTRDLVTWREEVIASRNVSWVAASTGWTYLPCRTWGARAQERYEGPWNRTTKNKILLISSTLDPVTPIESAQTLERLLGNSAVLLTHEGYGHTSLAQPSICTVFSMITYFSIDRVPDSGARCVADNKPFPATKPFAALDVAEIQAARDVAAHVHAVAKGARQWVRG</sequence>
<protein>
    <submittedName>
        <fullName evidence="5">Alpha/Beta hydrolase protein</fullName>
    </submittedName>
</protein>
<dbReference type="InterPro" id="IPR029058">
    <property type="entry name" value="AB_hydrolase_fold"/>
</dbReference>
<dbReference type="OrthoDB" id="425534at2759"/>
<dbReference type="InterPro" id="IPR013595">
    <property type="entry name" value="Pept_S33_TAP-like_C"/>
</dbReference>
<keyword evidence="6" id="KW-1185">Reference proteome</keyword>
<dbReference type="InterPro" id="IPR000073">
    <property type="entry name" value="AB_hydrolase_1"/>
</dbReference>